<proteinExistence type="predicted"/>
<name>A0A8T0E8P1_ARGBR</name>
<reference evidence="2" key="1">
    <citation type="journal article" date="2020" name="bioRxiv">
        <title>Chromosome-level reference genome of the European wasp spider Argiope bruennichi: a resource for studies on range expansion and evolutionary adaptation.</title>
        <authorList>
            <person name="Sheffer M.M."/>
            <person name="Hoppe A."/>
            <person name="Krehenwinkel H."/>
            <person name="Uhl G."/>
            <person name="Kuss A.W."/>
            <person name="Jensen L."/>
            <person name="Jensen C."/>
            <person name="Gillespie R.G."/>
            <person name="Hoff K.J."/>
            <person name="Prost S."/>
        </authorList>
    </citation>
    <scope>NUCLEOTIDE SEQUENCE</scope>
</reference>
<dbReference type="AlphaFoldDB" id="A0A8T0E8P1"/>
<evidence type="ECO:0000256" key="1">
    <source>
        <dbReference type="SAM" id="MobiDB-lite"/>
    </source>
</evidence>
<sequence>MRHKRAKHAQYDTRTGHRGKEKQEERARVCQRAQEEDDTSEEPTKTAGEYKCKGGKYPNSGGWQTIVIKISAIKVIYGERCGGESCVGGRGDARSNKHSHGCWTPDTYRRHGKTSTRRARDTSLSNIVGRRITVSANRVEDVRELACRQCCDTEKTAEAVGKRHTRWQGHRRRGTNAW</sequence>
<gene>
    <name evidence="2" type="ORF">HNY73_020675</name>
</gene>
<dbReference type="Proteomes" id="UP000807504">
    <property type="component" value="Unassembled WGS sequence"/>
</dbReference>
<comment type="caution">
    <text evidence="2">The sequence shown here is derived from an EMBL/GenBank/DDBJ whole genome shotgun (WGS) entry which is preliminary data.</text>
</comment>
<evidence type="ECO:0000313" key="3">
    <source>
        <dbReference type="Proteomes" id="UP000807504"/>
    </source>
</evidence>
<feature type="region of interest" description="Disordered" evidence="1">
    <location>
        <begin position="1"/>
        <end position="49"/>
    </location>
</feature>
<accession>A0A8T0E8P1</accession>
<evidence type="ECO:0000313" key="2">
    <source>
        <dbReference type="EMBL" id="KAF8767778.1"/>
    </source>
</evidence>
<dbReference type="EMBL" id="JABXBU010002230">
    <property type="protein sequence ID" value="KAF8767778.1"/>
    <property type="molecule type" value="Genomic_DNA"/>
</dbReference>
<protein>
    <submittedName>
        <fullName evidence="2">Uncharacterized protein</fullName>
    </submittedName>
</protein>
<reference evidence="2" key="2">
    <citation type="submission" date="2020-06" db="EMBL/GenBank/DDBJ databases">
        <authorList>
            <person name="Sheffer M."/>
        </authorList>
    </citation>
    <scope>NUCLEOTIDE SEQUENCE</scope>
</reference>
<keyword evidence="3" id="KW-1185">Reference proteome</keyword>
<organism evidence="2 3">
    <name type="scientific">Argiope bruennichi</name>
    <name type="common">Wasp spider</name>
    <name type="synonym">Aranea bruennichi</name>
    <dbReference type="NCBI Taxonomy" id="94029"/>
    <lineage>
        <taxon>Eukaryota</taxon>
        <taxon>Metazoa</taxon>
        <taxon>Ecdysozoa</taxon>
        <taxon>Arthropoda</taxon>
        <taxon>Chelicerata</taxon>
        <taxon>Arachnida</taxon>
        <taxon>Araneae</taxon>
        <taxon>Araneomorphae</taxon>
        <taxon>Entelegynae</taxon>
        <taxon>Araneoidea</taxon>
        <taxon>Araneidae</taxon>
        <taxon>Argiope</taxon>
    </lineage>
</organism>